<organism evidence="2 3">
    <name type="scientific">Streptomyces chartreusis NRRL 3882</name>
    <dbReference type="NCBI Taxonomy" id="1079985"/>
    <lineage>
        <taxon>Bacteria</taxon>
        <taxon>Bacillati</taxon>
        <taxon>Actinomycetota</taxon>
        <taxon>Actinomycetes</taxon>
        <taxon>Kitasatosporales</taxon>
        <taxon>Streptomycetaceae</taxon>
        <taxon>Streptomyces</taxon>
    </lineage>
</organism>
<sequence length="116" mass="12920">MLAVEPEPHLRALAEQAVGTAPIHAEVIDGIAGQLPAAGTSFFRHALLGPTDRLDAEDTSAVERAELLERVWGFEGWRSSEWRICVPIWRGPESSRTPCVGASPRRRRPRRQLESR</sequence>
<gene>
    <name evidence="2" type="ORF">SCNRRL3882_7642</name>
</gene>
<feature type="region of interest" description="Disordered" evidence="1">
    <location>
        <begin position="93"/>
        <end position="116"/>
    </location>
</feature>
<accession>A0A2N9BLF3</accession>
<keyword evidence="3" id="KW-1185">Reference proteome</keyword>
<proteinExistence type="predicted"/>
<name>A0A2N9BLF3_STRCX</name>
<evidence type="ECO:0000313" key="2">
    <source>
        <dbReference type="EMBL" id="SOR84197.1"/>
    </source>
</evidence>
<protein>
    <submittedName>
        <fullName evidence="2">Uncharacterized protein</fullName>
    </submittedName>
</protein>
<evidence type="ECO:0000256" key="1">
    <source>
        <dbReference type="SAM" id="MobiDB-lite"/>
    </source>
</evidence>
<reference evidence="3" key="1">
    <citation type="submission" date="2017-11" db="EMBL/GenBank/DDBJ databases">
        <authorList>
            <person name="Wibberg D."/>
        </authorList>
    </citation>
    <scope>NUCLEOTIDE SEQUENCE [LARGE SCALE GENOMIC DNA]</scope>
</reference>
<dbReference type="AlphaFoldDB" id="A0A2N9BLF3"/>
<dbReference type="EMBL" id="LT963352">
    <property type="protein sequence ID" value="SOR84197.1"/>
    <property type="molecule type" value="Genomic_DNA"/>
</dbReference>
<dbReference type="Proteomes" id="UP000235464">
    <property type="component" value="Chromosome I"/>
</dbReference>
<evidence type="ECO:0000313" key="3">
    <source>
        <dbReference type="Proteomes" id="UP000235464"/>
    </source>
</evidence>